<accession>A0ABT8F0F8</accession>
<comment type="caution">
    <text evidence="1">The sequence shown here is derived from an EMBL/GenBank/DDBJ whole genome shotgun (WGS) entry which is preliminary data.</text>
</comment>
<sequence length="146" mass="16698">MNQSLSPEVFNSIKRSYFNILSFFLGKEAVESKYVKCLVKWAIQLHLNPKDLSAITGGDFDTMIFETPTSKIDKMEAVYHLVYMIYLDHVVEDIELEVATIYAQQLGFESYVVGELLKNIASAPFDGQSLSQVRVEVQEFLKLYDI</sequence>
<proteinExistence type="predicted"/>
<evidence type="ECO:0008006" key="3">
    <source>
        <dbReference type="Google" id="ProtNLM"/>
    </source>
</evidence>
<evidence type="ECO:0000313" key="1">
    <source>
        <dbReference type="EMBL" id="MDN4163917.1"/>
    </source>
</evidence>
<name>A0ABT8F0F8_9BACT</name>
<dbReference type="RefSeq" id="WP_320002446.1">
    <property type="nucleotide sequence ID" value="NZ_JAUHJS010000001.1"/>
</dbReference>
<keyword evidence="2" id="KW-1185">Reference proteome</keyword>
<protein>
    <recommendedName>
        <fullName evidence="3">TerB family tellurite resistance protein</fullName>
    </recommendedName>
</protein>
<organism evidence="1 2">
    <name type="scientific">Shiella aurantiaca</name>
    <dbReference type="NCBI Taxonomy" id="3058365"/>
    <lineage>
        <taxon>Bacteria</taxon>
        <taxon>Pseudomonadati</taxon>
        <taxon>Bacteroidota</taxon>
        <taxon>Cytophagia</taxon>
        <taxon>Cytophagales</taxon>
        <taxon>Shiellaceae</taxon>
        <taxon>Shiella</taxon>
    </lineage>
</organism>
<dbReference type="Proteomes" id="UP001168552">
    <property type="component" value="Unassembled WGS sequence"/>
</dbReference>
<reference evidence="1" key="1">
    <citation type="submission" date="2023-06" db="EMBL/GenBank/DDBJ databases">
        <title>Cytophagales bacterium Strain LB-30, isolated from soil.</title>
        <authorList>
            <person name="Liu B."/>
        </authorList>
    </citation>
    <scope>NUCLEOTIDE SEQUENCE</scope>
    <source>
        <strain evidence="1">LB-30</strain>
    </source>
</reference>
<evidence type="ECO:0000313" key="2">
    <source>
        <dbReference type="Proteomes" id="UP001168552"/>
    </source>
</evidence>
<dbReference type="EMBL" id="JAUHJS010000001">
    <property type="protein sequence ID" value="MDN4163917.1"/>
    <property type="molecule type" value="Genomic_DNA"/>
</dbReference>
<gene>
    <name evidence="1" type="ORF">QWY31_00310</name>
</gene>